<dbReference type="GO" id="GO:0005524">
    <property type="term" value="F:ATP binding"/>
    <property type="evidence" value="ECO:0007669"/>
    <property type="project" value="UniProtKB-KW"/>
</dbReference>
<accession>A0A928YUU9</accession>
<dbReference type="Proteomes" id="UP000652567">
    <property type="component" value="Unassembled WGS sequence"/>
</dbReference>
<gene>
    <name evidence="6" type="ORF">C4F51_14230</name>
</gene>
<keyword evidence="4 6" id="KW-0067">ATP-binding</keyword>
<protein>
    <submittedName>
        <fullName evidence="6">ABC transporter ATP-binding protein</fullName>
    </submittedName>
</protein>
<proteinExistence type="inferred from homology"/>
<evidence type="ECO:0000256" key="4">
    <source>
        <dbReference type="ARBA" id="ARBA00022840"/>
    </source>
</evidence>
<evidence type="ECO:0000259" key="5">
    <source>
        <dbReference type="PROSITE" id="PS50893"/>
    </source>
</evidence>
<evidence type="ECO:0000256" key="3">
    <source>
        <dbReference type="ARBA" id="ARBA00022741"/>
    </source>
</evidence>
<dbReference type="InterPro" id="IPR003593">
    <property type="entry name" value="AAA+_ATPase"/>
</dbReference>
<dbReference type="AlphaFoldDB" id="A0A928YUU9"/>
<keyword evidence="3" id="KW-0547">Nucleotide-binding</keyword>
<comment type="similarity">
    <text evidence="1">Belongs to the ABC transporter superfamily.</text>
</comment>
<dbReference type="PANTHER" id="PTHR46743:SF2">
    <property type="entry name" value="TEICHOIC ACIDS EXPORT ATP-BINDING PROTEIN TAGH"/>
    <property type="match status" value="1"/>
</dbReference>
<dbReference type="InterPro" id="IPR017871">
    <property type="entry name" value="ABC_transporter-like_CS"/>
</dbReference>
<dbReference type="Pfam" id="PF00005">
    <property type="entry name" value="ABC_tran"/>
    <property type="match status" value="1"/>
</dbReference>
<dbReference type="SUPFAM" id="SSF52540">
    <property type="entry name" value="P-loop containing nucleoside triphosphate hydrolases"/>
    <property type="match status" value="1"/>
</dbReference>
<dbReference type="GO" id="GO:0140359">
    <property type="term" value="F:ABC-type transporter activity"/>
    <property type="evidence" value="ECO:0007669"/>
    <property type="project" value="InterPro"/>
</dbReference>
<dbReference type="GO" id="GO:0016887">
    <property type="term" value="F:ATP hydrolysis activity"/>
    <property type="evidence" value="ECO:0007669"/>
    <property type="project" value="InterPro"/>
</dbReference>
<evidence type="ECO:0000256" key="1">
    <source>
        <dbReference type="ARBA" id="ARBA00005417"/>
    </source>
</evidence>
<dbReference type="InterPro" id="IPR050683">
    <property type="entry name" value="Bact_Polysacc_Export_ATP-bd"/>
</dbReference>
<dbReference type="EMBL" id="PRDL01000001">
    <property type="protein sequence ID" value="MBE8718349.1"/>
    <property type="molecule type" value="Genomic_DNA"/>
</dbReference>
<feature type="domain" description="ABC transporter" evidence="5">
    <location>
        <begin position="8"/>
        <end position="237"/>
    </location>
</feature>
<evidence type="ECO:0000313" key="7">
    <source>
        <dbReference type="Proteomes" id="UP000652567"/>
    </source>
</evidence>
<dbReference type="Gene3D" id="3.40.50.300">
    <property type="entry name" value="P-loop containing nucleotide triphosphate hydrolases"/>
    <property type="match status" value="1"/>
</dbReference>
<evidence type="ECO:0000313" key="6">
    <source>
        <dbReference type="EMBL" id="MBE8718349.1"/>
    </source>
</evidence>
<dbReference type="PROSITE" id="PS50893">
    <property type="entry name" value="ABC_TRANSPORTER_2"/>
    <property type="match status" value="1"/>
</dbReference>
<dbReference type="GO" id="GO:0016020">
    <property type="term" value="C:membrane"/>
    <property type="evidence" value="ECO:0007669"/>
    <property type="project" value="InterPro"/>
</dbReference>
<keyword evidence="2" id="KW-0813">Transport</keyword>
<dbReference type="InterPro" id="IPR027417">
    <property type="entry name" value="P-loop_NTPase"/>
</dbReference>
<dbReference type="InterPro" id="IPR015860">
    <property type="entry name" value="ABC_transpr_TagH-like"/>
</dbReference>
<dbReference type="SMART" id="SM00382">
    <property type="entry name" value="AAA"/>
    <property type="match status" value="1"/>
</dbReference>
<comment type="caution">
    <text evidence="6">The sequence shown here is derived from an EMBL/GenBank/DDBJ whole genome shotgun (WGS) entry which is preliminary data.</text>
</comment>
<name>A0A928YUU9_9GAMM</name>
<dbReference type="CDD" id="cd03220">
    <property type="entry name" value="ABC_KpsT_Wzt"/>
    <property type="match status" value="1"/>
</dbReference>
<dbReference type="PANTHER" id="PTHR46743">
    <property type="entry name" value="TEICHOIC ACIDS EXPORT ATP-BINDING PROTEIN TAGH"/>
    <property type="match status" value="1"/>
</dbReference>
<evidence type="ECO:0000256" key="2">
    <source>
        <dbReference type="ARBA" id="ARBA00022448"/>
    </source>
</evidence>
<sequence>MMSESIILSAQNLHLTYKTRRGIFKQFTHEAIKGVSFDLIKGETIGILGKNGGGKSSLLRILGGIVNPTQGKVICPPKTTRALLTLGLGFIPNISGRENAIYSVMLQGASKKKAKSIIPAIEEFTELGEFFDQPIETYSSGMKARLGFATALMAEVDILLIDEVLSVGDATFRKKAEAAMRNKLNGEQTCIFVSHNSDQVNKVCGRVIWIDKGVIREQGDTASVAHQYNLSMQTQNS</sequence>
<organism evidence="6 7">
    <name type="scientific">Cellvibrio polysaccharolyticus</name>
    <dbReference type="NCBI Taxonomy" id="2082724"/>
    <lineage>
        <taxon>Bacteria</taxon>
        <taxon>Pseudomonadati</taxon>
        <taxon>Pseudomonadota</taxon>
        <taxon>Gammaproteobacteria</taxon>
        <taxon>Cellvibrionales</taxon>
        <taxon>Cellvibrionaceae</taxon>
        <taxon>Cellvibrio</taxon>
    </lineage>
</organism>
<dbReference type="PROSITE" id="PS00211">
    <property type="entry name" value="ABC_TRANSPORTER_1"/>
    <property type="match status" value="1"/>
</dbReference>
<reference evidence="6" key="1">
    <citation type="submission" date="2018-07" db="EMBL/GenBank/DDBJ databases">
        <title>Genome assembly of strain Ka43.</title>
        <authorList>
            <person name="Kukolya J."/>
            <person name="Nagy I."/>
            <person name="Horvath B."/>
            <person name="Toth A."/>
        </authorList>
    </citation>
    <scope>NUCLEOTIDE SEQUENCE</scope>
    <source>
        <strain evidence="6">KB43</strain>
    </source>
</reference>
<keyword evidence="7" id="KW-1185">Reference proteome</keyword>
<dbReference type="InterPro" id="IPR003439">
    <property type="entry name" value="ABC_transporter-like_ATP-bd"/>
</dbReference>